<accession>A0A6J6PEC4</accession>
<dbReference type="EMBL" id="CAEZXU010000030">
    <property type="protein sequence ID" value="CAB4697089.1"/>
    <property type="molecule type" value="Genomic_DNA"/>
</dbReference>
<protein>
    <submittedName>
        <fullName evidence="1">Unannotated protein</fullName>
    </submittedName>
</protein>
<proteinExistence type="predicted"/>
<sequence>MGLPGGFTRLPLVDATDAQIAQLKLDLQAGGVNLK</sequence>
<dbReference type="AlphaFoldDB" id="A0A6J6PEC4"/>
<evidence type="ECO:0000313" key="1">
    <source>
        <dbReference type="EMBL" id="CAB4697089.1"/>
    </source>
</evidence>
<organism evidence="1">
    <name type="scientific">freshwater metagenome</name>
    <dbReference type="NCBI Taxonomy" id="449393"/>
    <lineage>
        <taxon>unclassified sequences</taxon>
        <taxon>metagenomes</taxon>
        <taxon>ecological metagenomes</taxon>
    </lineage>
</organism>
<reference evidence="1" key="1">
    <citation type="submission" date="2020-05" db="EMBL/GenBank/DDBJ databases">
        <authorList>
            <person name="Chiriac C."/>
            <person name="Salcher M."/>
            <person name="Ghai R."/>
            <person name="Kavagutti S V."/>
        </authorList>
    </citation>
    <scope>NUCLEOTIDE SEQUENCE</scope>
</reference>
<name>A0A6J6PEC4_9ZZZZ</name>
<gene>
    <name evidence="1" type="ORF">UFOPK2592_00542</name>
</gene>